<proteinExistence type="predicted"/>
<gene>
    <name evidence="2" type="ORF">MRATA1EN1_LOCUS26385</name>
</gene>
<accession>A0ABN8ZXY1</accession>
<dbReference type="EMBL" id="OX459943">
    <property type="protein sequence ID" value="CAI9177423.1"/>
    <property type="molecule type" value="Genomic_DNA"/>
</dbReference>
<evidence type="ECO:0000313" key="3">
    <source>
        <dbReference type="Proteomes" id="UP001176941"/>
    </source>
</evidence>
<feature type="compositionally biased region" description="Low complexity" evidence="1">
    <location>
        <begin position="264"/>
        <end position="283"/>
    </location>
</feature>
<organism evidence="2 3">
    <name type="scientific">Rangifer tarandus platyrhynchus</name>
    <name type="common">Svalbard reindeer</name>
    <dbReference type="NCBI Taxonomy" id="3082113"/>
    <lineage>
        <taxon>Eukaryota</taxon>
        <taxon>Metazoa</taxon>
        <taxon>Chordata</taxon>
        <taxon>Craniata</taxon>
        <taxon>Vertebrata</taxon>
        <taxon>Euteleostomi</taxon>
        <taxon>Mammalia</taxon>
        <taxon>Eutheria</taxon>
        <taxon>Laurasiatheria</taxon>
        <taxon>Artiodactyla</taxon>
        <taxon>Ruminantia</taxon>
        <taxon>Pecora</taxon>
        <taxon>Cervidae</taxon>
        <taxon>Odocoileinae</taxon>
        <taxon>Rangifer</taxon>
    </lineage>
</organism>
<feature type="compositionally biased region" description="Basic and acidic residues" evidence="1">
    <location>
        <begin position="27"/>
        <end position="37"/>
    </location>
</feature>
<protein>
    <recommendedName>
        <fullName evidence="4">Basic proline-rich protein-like</fullName>
    </recommendedName>
</protein>
<feature type="region of interest" description="Disordered" evidence="1">
    <location>
        <begin position="131"/>
        <end position="361"/>
    </location>
</feature>
<evidence type="ECO:0000256" key="1">
    <source>
        <dbReference type="SAM" id="MobiDB-lite"/>
    </source>
</evidence>
<evidence type="ECO:0000313" key="2">
    <source>
        <dbReference type="EMBL" id="CAI9177423.1"/>
    </source>
</evidence>
<reference evidence="2" key="1">
    <citation type="submission" date="2023-04" db="EMBL/GenBank/DDBJ databases">
        <authorList>
            <consortium name="ELIXIR-Norway"/>
        </authorList>
    </citation>
    <scope>NUCLEOTIDE SEQUENCE [LARGE SCALE GENOMIC DNA]</scope>
</reference>
<sequence>MERTSGPPEGSGRESGNRVPRSFPCFKPDKWGDRDPQETPSTFRVVCPNVRSGFPRALRTVPDSRSPRRAADTHLCRCREGRARRARPIITGVRFASFPRQLQDDAGTGPVSPVPETVQPEFPFCLRLAPSSQEQGLSHRSPPTRPDRPAGGRPLTRAEGAAHARALSPGRCSRGAARPSGIAPQARGRLRSGTAAPRYRPASGGNARPAPPLLRPRGLRAASPAPPAPRLPARAGERPREAEPRPRWSVQSSDSKHSARHPRPGSGRAASPGPRRARTPGPGLLASAFCLPHSTAGSRRAPGRGREIPPAAVDVTDASPGLPHRGSAPSARPPGPLPDPALSSARSRLGPAPPVWPGSPLGARVAQGLGEGREAEAFPSLDICSLMVLSPWQMDGVEHI</sequence>
<dbReference type="Proteomes" id="UP001176941">
    <property type="component" value="Chromosome 7"/>
</dbReference>
<keyword evidence="3" id="KW-1185">Reference proteome</keyword>
<feature type="region of interest" description="Disordered" evidence="1">
    <location>
        <begin position="1"/>
        <end position="43"/>
    </location>
</feature>
<evidence type="ECO:0008006" key="4">
    <source>
        <dbReference type="Google" id="ProtNLM"/>
    </source>
</evidence>
<feature type="compositionally biased region" description="Basic and acidic residues" evidence="1">
    <location>
        <begin position="235"/>
        <end position="246"/>
    </location>
</feature>
<feature type="compositionally biased region" description="Low complexity" evidence="1">
    <location>
        <begin position="1"/>
        <end position="10"/>
    </location>
</feature>
<name>A0ABN8ZXY1_RANTA</name>